<dbReference type="SMART" id="SM00345">
    <property type="entry name" value="HTH_GNTR"/>
    <property type="match status" value="1"/>
</dbReference>
<keyword evidence="7" id="KW-1185">Reference proteome</keyword>
<keyword evidence="1" id="KW-0805">Transcription regulation</keyword>
<dbReference type="PANTHER" id="PTHR43537">
    <property type="entry name" value="TRANSCRIPTIONAL REGULATOR, GNTR FAMILY"/>
    <property type="match status" value="1"/>
</dbReference>
<evidence type="ECO:0000259" key="5">
    <source>
        <dbReference type="PROSITE" id="PS50949"/>
    </source>
</evidence>
<name>A0A1N7FAE5_9RHOB</name>
<evidence type="ECO:0000313" key="6">
    <source>
        <dbReference type="EMBL" id="SIR97289.1"/>
    </source>
</evidence>
<dbReference type="PANTHER" id="PTHR43537:SF49">
    <property type="entry name" value="TRANSCRIPTIONAL REGULATORY PROTEIN"/>
    <property type="match status" value="1"/>
</dbReference>
<dbReference type="SUPFAM" id="SSF48008">
    <property type="entry name" value="GntR ligand-binding domain-like"/>
    <property type="match status" value="1"/>
</dbReference>
<dbReference type="PRINTS" id="PR00035">
    <property type="entry name" value="HTHGNTR"/>
</dbReference>
<keyword evidence="3" id="KW-0804">Transcription</keyword>
<dbReference type="InterPro" id="IPR036388">
    <property type="entry name" value="WH-like_DNA-bd_sf"/>
</dbReference>
<reference evidence="6 7" key="1">
    <citation type="submission" date="2017-01" db="EMBL/GenBank/DDBJ databases">
        <authorList>
            <person name="Mah S.A."/>
            <person name="Swanson W.J."/>
            <person name="Moy G.W."/>
            <person name="Vacquier V.D."/>
        </authorList>
    </citation>
    <scope>NUCLEOTIDE SEQUENCE [LARGE SCALE GENOMIC DNA]</scope>
    <source>
        <strain evidence="6 7">DSM 29590</strain>
    </source>
</reference>
<dbReference type="Gene3D" id="1.10.10.10">
    <property type="entry name" value="Winged helix-like DNA-binding domain superfamily/Winged helix DNA-binding domain"/>
    <property type="match status" value="1"/>
</dbReference>
<evidence type="ECO:0000313" key="7">
    <source>
        <dbReference type="Proteomes" id="UP000186019"/>
    </source>
</evidence>
<sequence>MASAKPISDETSTTKSSALRTDLPPGQDAYQQIVSDIRAGNLLPGDRLTEVDLAARFGMSRTPVREAIRQLEADGLVMHTPRLGATIRTLDHSEISELYDMRAVLESTAARFAARAGSGVELSEIETIQAAMSAARSSEERYRQNQNFHAAILDAARNRFLLRAVQSVQKTLLILGRSTMEEPKRAEDAVREHAAIVTALRSRDEDEAERAMRLHIQGAHAARLRQLRDARPLDSDNHEL</sequence>
<feature type="region of interest" description="Disordered" evidence="4">
    <location>
        <begin position="1"/>
        <end position="25"/>
    </location>
</feature>
<dbReference type="InterPro" id="IPR036390">
    <property type="entry name" value="WH_DNA-bd_sf"/>
</dbReference>
<evidence type="ECO:0000256" key="2">
    <source>
        <dbReference type="ARBA" id="ARBA00023125"/>
    </source>
</evidence>
<keyword evidence="2" id="KW-0238">DNA-binding</keyword>
<evidence type="ECO:0000256" key="1">
    <source>
        <dbReference type="ARBA" id="ARBA00023015"/>
    </source>
</evidence>
<feature type="domain" description="HTH gntR-type" evidence="5">
    <location>
        <begin position="23"/>
        <end position="90"/>
    </location>
</feature>
<dbReference type="PROSITE" id="PS50949">
    <property type="entry name" value="HTH_GNTR"/>
    <property type="match status" value="1"/>
</dbReference>
<dbReference type="EMBL" id="FTNV01000001">
    <property type="protein sequence ID" value="SIR97289.1"/>
    <property type="molecule type" value="Genomic_DNA"/>
</dbReference>
<dbReference type="STRING" id="573024.SAMN05216208_1255"/>
<accession>A0A1N7FAE5</accession>
<dbReference type="RefSeq" id="WP_244512517.1">
    <property type="nucleotide sequence ID" value="NZ_CANNEL010000001.1"/>
</dbReference>
<dbReference type="InterPro" id="IPR000524">
    <property type="entry name" value="Tscrpt_reg_HTH_GntR"/>
</dbReference>
<dbReference type="CDD" id="cd07377">
    <property type="entry name" value="WHTH_GntR"/>
    <property type="match status" value="1"/>
</dbReference>
<protein>
    <submittedName>
        <fullName evidence="6">Transcriptional regulator, GntR family</fullName>
    </submittedName>
</protein>
<dbReference type="Gene3D" id="1.20.120.530">
    <property type="entry name" value="GntR ligand-binding domain-like"/>
    <property type="match status" value="1"/>
</dbReference>
<dbReference type="GO" id="GO:0003700">
    <property type="term" value="F:DNA-binding transcription factor activity"/>
    <property type="evidence" value="ECO:0007669"/>
    <property type="project" value="InterPro"/>
</dbReference>
<dbReference type="InterPro" id="IPR011711">
    <property type="entry name" value="GntR_C"/>
</dbReference>
<dbReference type="SMART" id="SM00895">
    <property type="entry name" value="FCD"/>
    <property type="match status" value="1"/>
</dbReference>
<evidence type="ECO:0000256" key="4">
    <source>
        <dbReference type="SAM" id="MobiDB-lite"/>
    </source>
</evidence>
<dbReference type="Pfam" id="PF00392">
    <property type="entry name" value="GntR"/>
    <property type="match status" value="1"/>
</dbReference>
<feature type="compositionally biased region" description="Polar residues" evidence="4">
    <location>
        <begin position="9"/>
        <end position="19"/>
    </location>
</feature>
<dbReference type="GO" id="GO:0043565">
    <property type="term" value="F:sequence-specific DNA binding"/>
    <property type="evidence" value="ECO:0007669"/>
    <property type="project" value="InterPro"/>
</dbReference>
<dbReference type="PRINTS" id="PR00033">
    <property type="entry name" value="HTHASNC"/>
</dbReference>
<evidence type="ECO:0000256" key="3">
    <source>
        <dbReference type="ARBA" id="ARBA00023163"/>
    </source>
</evidence>
<dbReference type="SUPFAM" id="SSF46785">
    <property type="entry name" value="Winged helix' DNA-binding domain"/>
    <property type="match status" value="1"/>
</dbReference>
<dbReference type="Proteomes" id="UP000186019">
    <property type="component" value="Unassembled WGS sequence"/>
</dbReference>
<dbReference type="InterPro" id="IPR008920">
    <property type="entry name" value="TF_FadR/GntR_C"/>
</dbReference>
<dbReference type="Pfam" id="PF07729">
    <property type="entry name" value="FCD"/>
    <property type="match status" value="1"/>
</dbReference>
<gene>
    <name evidence="6" type="ORF">SAMN05421666_0881</name>
</gene>
<dbReference type="AlphaFoldDB" id="A0A1N7FAE5"/>
<organism evidence="6 7">
    <name type="scientific">Roseovarius nanhaiticus</name>
    <dbReference type="NCBI Taxonomy" id="573024"/>
    <lineage>
        <taxon>Bacteria</taxon>
        <taxon>Pseudomonadati</taxon>
        <taxon>Pseudomonadota</taxon>
        <taxon>Alphaproteobacteria</taxon>
        <taxon>Rhodobacterales</taxon>
        <taxon>Roseobacteraceae</taxon>
        <taxon>Roseovarius</taxon>
    </lineage>
</organism>
<dbReference type="InterPro" id="IPR000485">
    <property type="entry name" value="AsnC-type_HTH_dom"/>
</dbReference>
<proteinExistence type="predicted"/>